<protein>
    <recommendedName>
        <fullName evidence="1">Ketoreductase (KR) domain-containing protein</fullName>
    </recommendedName>
</protein>
<dbReference type="AlphaFoldDB" id="A0AA97PSA3"/>
<gene>
    <name evidence="2" type="ORF">OOU_Y34scaffold00015g1</name>
</gene>
<feature type="domain" description="Ketoreductase (KR)" evidence="1">
    <location>
        <begin position="278"/>
        <end position="342"/>
    </location>
</feature>
<evidence type="ECO:0000259" key="1">
    <source>
        <dbReference type="Pfam" id="PF08659"/>
    </source>
</evidence>
<organism evidence="2">
    <name type="scientific">Pyricularia oryzae (strain Y34)</name>
    <name type="common">Rice blast fungus</name>
    <name type="synonym">Magnaporthe oryzae</name>
    <dbReference type="NCBI Taxonomy" id="1143189"/>
    <lineage>
        <taxon>Eukaryota</taxon>
        <taxon>Fungi</taxon>
        <taxon>Dikarya</taxon>
        <taxon>Ascomycota</taxon>
        <taxon>Pezizomycotina</taxon>
        <taxon>Sordariomycetes</taxon>
        <taxon>Sordariomycetidae</taxon>
        <taxon>Magnaporthales</taxon>
        <taxon>Pyriculariaceae</taxon>
        <taxon>Pyricularia</taxon>
    </lineage>
</organism>
<sequence>MTASHLVVNTVSWRVLLRGTANPDDTTTFRTWCKSQAEELGQKPEPDPSSTVAWFTTFTPLEAIQDPDQSSLQSLSKPVDQNLASIPLNGFSYFTSFHVPLPMEMTFNYLEDTECYWGKYLEGQATWPEGQIKSLYEAAGTTINTATWNDTIPTTHPIKTTFFQTIWVLPAAHSTVNTTEAAMVQGLVCTVSMEDRALDITLLEAVLGVSASGIAFGIQNVAESLADCRKGGSTGLDADKDYSIQGDGTIHISRMKWVPLPEQIVDTSRGAKFRDDAPYLLGGGMEGLGGAVATWIAEQGPRHFVFLLRSVADPRNEPFVQELRSYPGGSVITISGDVGYVVDSEQAHQFFWRNLNLLWALILNFFVFGSSAKVKGMNQLLIPSAVAQSSRAVGLVSGFALHIIVH</sequence>
<evidence type="ECO:0000313" key="2">
    <source>
        <dbReference type="EMBL" id="ELQ45112.1"/>
    </source>
</evidence>
<reference evidence="2" key="1">
    <citation type="journal article" date="2012" name="PLoS Genet.">
        <title>Comparative analysis of the genomes of two field isolates of the rice blast fungus Magnaporthe oryzae.</title>
        <authorList>
            <person name="Xue M."/>
            <person name="Yang J."/>
            <person name="Li Z."/>
            <person name="Hu S."/>
            <person name="Yao N."/>
            <person name="Dean R.A."/>
            <person name="Zhao W."/>
            <person name="Shen M."/>
            <person name="Zhang H."/>
            <person name="Li C."/>
            <person name="Liu L."/>
            <person name="Cao L."/>
            <person name="Xu X."/>
            <person name="Xing Y."/>
            <person name="Hsiang T."/>
            <person name="Zhang Z."/>
            <person name="Xu J.R."/>
            <person name="Peng Y.L."/>
        </authorList>
    </citation>
    <scope>NUCLEOTIDE SEQUENCE</scope>
    <source>
        <strain evidence="2">Y34</strain>
    </source>
</reference>
<dbReference type="SUPFAM" id="SSF51735">
    <property type="entry name" value="NAD(P)-binding Rossmann-fold domains"/>
    <property type="match status" value="1"/>
</dbReference>
<name>A0AA97PSA3_PYRO3</name>
<dbReference type="InterPro" id="IPR036291">
    <property type="entry name" value="NAD(P)-bd_dom_sf"/>
</dbReference>
<accession>A0AA97PSA3</accession>
<dbReference type="Proteomes" id="UP000011086">
    <property type="component" value="Unassembled WGS sequence"/>
</dbReference>
<dbReference type="Gene3D" id="3.40.50.720">
    <property type="entry name" value="NAD(P)-binding Rossmann-like Domain"/>
    <property type="match status" value="1"/>
</dbReference>
<proteinExistence type="predicted"/>
<dbReference type="EMBL" id="JH793235">
    <property type="protein sequence ID" value="ELQ45112.1"/>
    <property type="molecule type" value="Genomic_DNA"/>
</dbReference>
<dbReference type="InterPro" id="IPR013968">
    <property type="entry name" value="PKS_KR"/>
</dbReference>
<dbReference type="Pfam" id="PF08659">
    <property type="entry name" value="KR"/>
    <property type="match status" value="1"/>
</dbReference>